<dbReference type="AlphaFoldDB" id="A0A094WAX9"/>
<sequence>MPSLLIDERVKKTFFLFFAALLRGKRHALRSVAVVIFFLVLPGFFFLHVGSAWGEQPVSTVINADRMLAENIQNEIHFVGHVHLVKKNLVLKSDNLDVFFVPPSRGATLMDNMHARQKSQKIQTMIATGHVYIKKGNRIAYAGKAVYIAQGHYFVLTRLPVVIQNGDRISGEKITFFTRIDKSLVQGHSLMLLHPAKKKGAPEKSTDSRGKG</sequence>
<keyword evidence="1" id="KW-1133">Transmembrane helix</keyword>
<dbReference type="RefSeq" id="WP_036082225.1">
    <property type="nucleotide sequence ID" value="NZ_JBPKCJ010000010.1"/>
</dbReference>
<evidence type="ECO:0000259" key="2">
    <source>
        <dbReference type="Pfam" id="PF03968"/>
    </source>
</evidence>
<dbReference type="OrthoDB" id="9782597at2"/>
<organism evidence="3 4">
    <name type="scientific">Leptospirillum ferriphilum</name>
    <dbReference type="NCBI Taxonomy" id="178606"/>
    <lineage>
        <taxon>Bacteria</taxon>
        <taxon>Pseudomonadati</taxon>
        <taxon>Nitrospirota</taxon>
        <taxon>Nitrospiria</taxon>
        <taxon>Nitrospirales</taxon>
        <taxon>Nitrospiraceae</taxon>
        <taxon>Leptospirillum</taxon>
    </lineage>
</organism>
<accession>A0A094WAX9</accession>
<dbReference type="Pfam" id="PF03968">
    <property type="entry name" value="LptD_N"/>
    <property type="match status" value="1"/>
</dbReference>
<feature type="transmembrane region" description="Helical" evidence="1">
    <location>
        <begin position="32"/>
        <end position="53"/>
    </location>
</feature>
<evidence type="ECO:0000313" key="4">
    <source>
        <dbReference type="Proteomes" id="UP000029452"/>
    </source>
</evidence>
<dbReference type="Proteomes" id="UP000029452">
    <property type="component" value="Unassembled WGS sequence"/>
</dbReference>
<keyword evidence="1" id="KW-0812">Transmembrane</keyword>
<reference evidence="3 4" key="1">
    <citation type="submission" date="2014-06" db="EMBL/GenBank/DDBJ databases">
        <title>Draft genome sequence of iron oxidizing acidophile Leptospirillum ferriphilum DSM14647.</title>
        <authorList>
            <person name="Cardenas J.P."/>
            <person name="Lazcano M."/>
            <person name="Ossandon F.J."/>
            <person name="Corbett M."/>
            <person name="Holmes D.S."/>
            <person name="Watkin E."/>
        </authorList>
    </citation>
    <scope>NUCLEOTIDE SEQUENCE [LARGE SCALE GENOMIC DNA]</scope>
    <source>
        <strain evidence="3 4">DSM 14647</strain>
    </source>
</reference>
<comment type="caution">
    <text evidence="3">The sequence shown here is derived from an EMBL/GenBank/DDBJ whole genome shotgun (WGS) entry which is preliminary data.</text>
</comment>
<keyword evidence="1" id="KW-0472">Membrane</keyword>
<name>A0A094WAX9_9BACT</name>
<dbReference type="EMBL" id="JPGK01000005">
    <property type="protein sequence ID" value="KGA93640.1"/>
    <property type="molecule type" value="Genomic_DNA"/>
</dbReference>
<protein>
    <recommendedName>
        <fullName evidence="2">Organic solvent tolerance-like N-terminal domain-containing protein</fullName>
    </recommendedName>
</protein>
<dbReference type="Gene3D" id="2.60.450.10">
    <property type="entry name" value="Lipopolysaccharide (LPS) transport protein A like domain"/>
    <property type="match status" value="1"/>
</dbReference>
<evidence type="ECO:0000256" key="1">
    <source>
        <dbReference type="SAM" id="Phobius"/>
    </source>
</evidence>
<evidence type="ECO:0000313" key="3">
    <source>
        <dbReference type="EMBL" id="KGA93640.1"/>
    </source>
</evidence>
<feature type="domain" description="Organic solvent tolerance-like N-terminal" evidence="2">
    <location>
        <begin position="62"/>
        <end position="178"/>
    </location>
</feature>
<dbReference type="PATRIC" id="fig|178606.4.peg.1349"/>
<gene>
    <name evidence="3" type="ORF">LptCag_1350</name>
</gene>
<dbReference type="InterPro" id="IPR005653">
    <property type="entry name" value="OstA-like_N"/>
</dbReference>
<proteinExistence type="predicted"/>